<feature type="domain" description="PiggyBac transposable element-derived protein" evidence="2">
    <location>
        <begin position="178"/>
        <end position="549"/>
    </location>
</feature>
<accession>A0A6A5EV02</accession>
<feature type="compositionally biased region" description="Basic residues" evidence="1">
    <location>
        <begin position="58"/>
        <end position="69"/>
    </location>
</feature>
<dbReference type="OrthoDB" id="118105at2759"/>
<feature type="region of interest" description="Disordered" evidence="1">
    <location>
        <begin position="1"/>
        <end position="170"/>
    </location>
</feature>
<evidence type="ECO:0000256" key="1">
    <source>
        <dbReference type="SAM" id="MobiDB-lite"/>
    </source>
</evidence>
<evidence type="ECO:0000313" key="3">
    <source>
        <dbReference type="EMBL" id="KAF1393171.1"/>
    </source>
</evidence>
<name>A0A6A5EV02_PERFL</name>
<dbReference type="Proteomes" id="UP000465112">
    <property type="component" value="Chromosome 3"/>
</dbReference>
<organism evidence="3 4">
    <name type="scientific">Perca fluviatilis</name>
    <name type="common">European perch</name>
    <dbReference type="NCBI Taxonomy" id="8168"/>
    <lineage>
        <taxon>Eukaryota</taxon>
        <taxon>Metazoa</taxon>
        <taxon>Chordata</taxon>
        <taxon>Craniata</taxon>
        <taxon>Vertebrata</taxon>
        <taxon>Euteleostomi</taxon>
        <taxon>Actinopterygii</taxon>
        <taxon>Neopterygii</taxon>
        <taxon>Teleostei</taxon>
        <taxon>Neoteleostei</taxon>
        <taxon>Acanthomorphata</taxon>
        <taxon>Eupercaria</taxon>
        <taxon>Perciformes</taxon>
        <taxon>Percoidei</taxon>
        <taxon>Percidae</taxon>
        <taxon>Percinae</taxon>
        <taxon>Perca</taxon>
    </lineage>
</organism>
<dbReference type="PANTHER" id="PTHR46599:SF3">
    <property type="entry name" value="PIGGYBAC TRANSPOSABLE ELEMENT-DERIVED PROTEIN 4"/>
    <property type="match status" value="1"/>
</dbReference>
<feature type="compositionally biased region" description="Acidic residues" evidence="1">
    <location>
        <begin position="1"/>
        <end position="11"/>
    </location>
</feature>
<comment type="caution">
    <text evidence="3">The sequence shown here is derived from an EMBL/GenBank/DDBJ whole genome shotgun (WGS) entry which is preliminary data.</text>
</comment>
<dbReference type="InterPro" id="IPR029526">
    <property type="entry name" value="PGBD"/>
</dbReference>
<reference evidence="3 4" key="1">
    <citation type="submission" date="2019-06" db="EMBL/GenBank/DDBJ databases">
        <title>A chromosome-scale genome assembly of the European perch, Perca fluviatilis.</title>
        <authorList>
            <person name="Roques C."/>
            <person name="Zahm M."/>
            <person name="Cabau C."/>
            <person name="Klopp C."/>
            <person name="Bouchez O."/>
            <person name="Donnadieu C."/>
            <person name="Kuhl H."/>
            <person name="Gislard M."/>
            <person name="Guendouz S."/>
            <person name="Journot L."/>
            <person name="Haffray P."/>
            <person name="Bestin A."/>
            <person name="Morvezen R."/>
            <person name="Feron R."/>
            <person name="Wen M."/>
            <person name="Jouanno E."/>
            <person name="Herpin A."/>
            <person name="Schartl M."/>
            <person name="Postlethwait J."/>
            <person name="Schaerlinger B."/>
            <person name="Chardard D."/>
            <person name="Lecocq T."/>
            <person name="Poncet C."/>
            <person name="Jaffrelo L."/>
            <person name="Lampietro C."/>
            <person name="Guiguen Y."/>
        </authorList>
    </citation>
    <scope>NUCLEOTIDE SEQUENCE [LARGE SCALE GENOMIC DNA]</scope>
    <source>
        <tissue evidence="3">Blood</tissue>
    </source>
</reference>
<protein>
    <recommendedName>
        <fullName evidence="2">PiggyBac transposable element-derived protein domain-containing protein</fullName>
    </recommendedName>
</protein>
<gene>
    <name evidence="3" type="ORF">PFLUV_G00035700</name>
</gene>
<dbReference type="Pfam" id="PF13843">
    <property type="entry name" value="DDE_Tnp_1_7"/>
    <property type="match status" value="1"/>
</dbReference>
<evidence type="ECO:0000259" key="2">
    <source>
        <dbReference type="Pfam" id="PF13843"/>
    </source>
</evidence>
<feature type="region of interest" description="Disordered" evidence="1">
    <location>
        <begin position="605"/>
        <end position="635"/>
    </location>
</feature>
<sequence>MFLSESEDELEELRSDLDSESESSHCSLDEDYIPRGLARDQEDFTDDDSSDEEWGIKPTKRRASRKRPRSVTASPMSSPLKSPSKKWERSPLRKKIPNASTPKKDTPSPNTSKRLSTPRGKNLSVKRQAERGLVRKEEDEADGDRWCDIDEEDVEPPQPRFRPDREVGPQLNRTANYTPLELFQLFFSVTVINTLVKNTNAYGKKKYQGHKESWVPVTAADMYSFVCLVLYMGIAPLKTLKDFWRGSKLFSLPFPASVMPCRRFLAISRSLHMNDPAVEAANDQKKGTSGYDRLCKIKPLYGQILEASYTFFHPHQHISIDERMVASKARIGFKQYIKSKPTKWGFKLFVLADSSCGYTLNFFVYVGREGEPTGKGVSYDAVMRLLDIPFLGKGYKLYVDNFYTSPTLFLDLLQKKIWACGTVRSNKAGYPKTKRNDMPVKTPRGTIRWIRKGGLLFVKWLDTRGVTMCSTLHKAYSNDMVKRKVKDSDGQWTVKEVPVPGCIKDYNQHMGGVDLSDALISYYNVLHKTQKWYKTLFYHFVDIATVNAFILHKGMCKLQNRPVLTQKNFREQLILSLAEIGSTPRRSAPQNFMLPASPFKVPPASPLKVPPASPSNVSATSPPSPSAGMPPATATDAPGVGHLPAYFVEQMTNVAPRDRATAGRRACVVCKRKSPVYCSTCQKTLCFTSFRNCYSEWHRGNKVCF</sequence>
<feature type="compositionally biased region" description="Acidic residues" evidence="1">
    <location>
        <begin position="43"/>
        <end position="53"/>
    </location>
</feature>
<proteinExistence type="predicted"/>
<feature type="compositionally biased region" description="Basic and acidic residues" evidence="1">
    <location>
        <begin position="127"/>
        <end position="148"/>
    </location>
</feature>
<dbReference type="AlphaFoldDB" id="A0A6A5EV02"/>
<dbReference type="PANTHER" id="PTHR46599">
    <property type="entry name" value="PIGGYBAC TRANSPOSABLE ELEMENT-DERIVED PROTEIN 4"/>
    <property type="match status" value="1"/>
</dbReference>
<dbReference type="EMBL" id="VHII01000003">
    <property type="protein sequence ID" value="KAF1393171.1"/>
    <property type="molecule type" value="Genomic_DNA"/>
</dbReference>
<evidence type="ECO:0000313" key="4">
    <source>
        <dbReference type="Proteomes" id="UP000465112"/>
    </source>
</evidence>
<keyword evidence="4" id="KW-1185">Reference proteome</keyword>
<feature type="compositionally biased region" description="Low complexity" evidence="1">
    <location>
        <begin position="614"/>
        <end position="635"/>
    </location>
</feature>